<keyword evidence="3" id="KW-1185">Reference proteome</keyword>
<dbReference type="InterPro" id="IPR006311">
    <property type="entry name" value="TAT_signal"/>
</dbReference>
<dbReference type="PIRSF" id="PIRSF017082">
    <property type="entry name" value="YflP"/>
    <property type="match status" value="1"/>
</dbReference>
<dbReference type="PROSITE" id="PS51318">
    <property type="entry name" value="TAT"/>
    <property type="match status" value="1"/>
</dbReference>
<organism evidence="2 3">
    <name type="scientific">Bordetella petrii</name>
    <dbReference type="NCBI Taxonomy" id="94624"/>
    <lineage>
        <taxon>Bacteria</taxon>
        <taxon>Pseudomonadati</taxon>
        <taxon>Pseudomonadota</taxon>
        <taxon>Betaproteobacteria</taxon>
        <taxon>Burkholderiales</taxon>
        <taxon>Alcaligenaceae</taxon>
        <taxon>Bordetella</taxon>
    </lineage>
</organism>
<dbReference type="EMBL" id="JAUDJE010000002">
    <property type="protein sequence ID" value="MDM9558021.1"/>
    <property type="molecule type" value="Genomic_DNA"/>
</dbReference>
<gene>
    <name evidence="2" type="ORF">QUC21_03220</name>
</gene>
<dbReference type="Pfam" id="PF03401">
    <property type="entry name" value="TctC"/>
    <property type="match status" value="1"/>
</dbReference>
<proteinExistence type="inferred from homology"/>
<reference evidence="2" key="1">
    <citation type="submission" date="2023-06" db="EMBL/GenBank/DDBJ databases">
        <title>full genome analysis of Phenantherene degrader P3.</title>
        <authorList>
            <person name="Akbar A."/>
            <person name="Rahmeh R."/>
            <person name="Kishk M."/>
        </authorList>
    </citation>
    <scope>NUCLEOTIDE SEQUENCE</scope>
    <source>
        <strain evidence="2">P3</strain>
    </source>
</reference>
<dbReference type="CDD" id="cd13578">
    <property type="entry name" value="PBP2_Bug27"/>
    <property type="match status" value="1"/>
</dbReference>
<protein>
    <submittedName>
        <fullName evidence="2">Tripartite tricarboxylate transporter substrate binding protein</fullName>
    </submittedName>
</protein>
<sequence length="337" mass="34733">MTHAFVRPAQPGRRRLLAGAGAAAVLAVFGRRALAQSGYPSQAITVTVPYAPGGQGDVFARLLGERLGAALGQTMVVENRPGASGSIGARQVARAAPDGYHLLLGQTGEMAVNPFVMPDLGYDPQRDFAAVALVGDSPLVLAVPAGSPHADLAALIAAARARPDTVTYASSGTATPGHLAAAALALATGARMVHVPYKGAGQAMTDLLGGHVDCFFSSASAVMPHIAAGRLRALAVSTPRRVAALPDVPAVAERVAPGFDFSLWGGYFAPAGTPQAVVQRLNNDINAVLADPRIRRRLEADGTTVRPASPADFAAFVRDEAEKYRRLVEAAGVRVQG</sequence>
<dbReference type="InterPro" id="IPR005064">
    <property type="entry name" value="BUG"/>
</dbReference>
<dbReference type="PANTHER" id="PTHR42928:SF5">
    <property type="entry name" value="BLR1237 PROTEIN"/>
    <property type="match status" value="1"/>
</dbReference>
<evidence type="ECO:0000313" key="3">
    <source>
        <dbReference type="Proteomes" id="UP001175604"/>
    </source>
</evidence>
<dbReference type="Proteomes" id="UP001175604">
    <property type="component" value="Unassembled WGS sequence"/>
</dbReference>
<dbReference type="SUPFAM" id="SSF53850">
    <property type="entry name" value="Periplasmic binding protein-like II"/>
    <property type="match status" value="1"/>
</dbReference>
<comment type="similarity">
    <text evidence="1">Belongs to the UPF0065 (bug) family.</text>
</comment>
<evidence type="ECO:0000313" key="2">
    <source>
        <dbReference type="EMBL" id="MDM9558021.1"/>
    </source>
</evidence>
<evidence type="ECO:0000256" key="1">
    <source>
        <dbReference type="ARBA" id="ARBA00006987"/>
    </source>
</evidence>
<dbReference type="Gene3D" id="3.40.190.150">
    <property type="entry name" value="Bordetella uptake gene, domain 1"/>
    <property type="match status" value="1"/>
</dbReference>
<name>A0ABT7VYK7_9BORD</name>
<dbReference type="InterPro" id="IPR042100">
    <property type="entry name" value="Bug_dom1"/>
</dbReference>
<accession>A0ABT7VYK7</accession>
<dbReference type="PANTHER" id="PTHR42928">
    <property type="entry name" value="TRICARBOXYLATE-BINDING PROTEIN"/>
    <property type="match status" value="1"/>
</dbReference>
<dbReference type="RefSeq" id="WP_051439399.1">
    <property type="nucleotide sequence ID" value="NZ_JAUDJE010000002.1"/>
</dbReference>
<dbReference type="Gene3D" id="3.40.190.10">
    <property type="entry name" value="Periplasmic binding protein-like II"/>
    <property type="match status" value="1"/>
</dbReference>
<comment type="caution">
    <text evidence="2">The sequence shown here is derived from an EMBL/GenBank/DDBJ whole genome shotgun (WGS) entry which is preliminary data.</text>
</comment>